<dbReference type="GO" id="GO:0050660">
    <property type="term" value="F:flavin adenine dinucleotide binding"/>
    <property type="evidence" value="ECO:0007669"/>
    <property type="project" value="InterPro"/>
</dbReference>
<dbReference type="PANTHER" id="PTHR11552:SF147">
    <property type="entry name" value="CHOLINE DEHYDROGENASE, MITOCHONDRIAL"/>
    <property type="match status" value="1"/>
</dbReference>
<dbReference type="Pfam" id="PF00732">
    <property type="entry name" value="GMC_oxred_N"/>
    <property type="match status" value="1"/>
</dbReference>
<dbReference type="PROSITE" id="PS00624">
    <property type="entry name" value="GMC_OXRED_2"/>
    <property type="match status" value="1"/>
</dbReference>
<reference evidence="6" key="1">
    <citation type="submission" date="2018-05" db="EMBL/GenBank/DDBJ databases">
        <authorList>
            <person name="Lanie J.A."/>
            <person name="Ng W.-L."/>
            <person name="Kazmierczak K.M."/>
            <person name="Andrzejewski T.M."/>
            <person name="Davidsen T.M."/>
            <person name="Wayne K.J."/>
            <person name="Tettelin H."/>
            <person name="Glass J.I."/>
            <person name="Rusch D."/>
            <person name="Podicherti R."/>
            <person name="Tsui H.-C.T."/>
            <person name="Winkler M.E."/>
        </authorList>
    </citation>
    <scope>NUCLEOTIDE SEQUENCE</scope>
</reference>
<dbReference type="EMBL" id="UINC01001901">
    <property type="protein sequence ID" value="SUZ90531.1"/>
    <property type="molecule type" value="Genomic_DNA"/>
</dbReference>
<evidence type="ECO:0000259" key="5">
    <source>
        <dbReference type="PROSITE" id="PS00624"/>
    </source>
</evidence>
<dbReference type="InterPro" id="IPR007867">
    <property type="entry name" value="GMC_OxRtase_C"/>
</dbReference>
<evidence type="ECO:0000256" key="1">
    <source>
        <dbReference type="ARBA" id="ARBA00001974"/>
    </source>
</evidence>
<gene>
    <name evidence="6" type="ORF">METZ01_LOCUS43385</name>
</gene>
<accession>A0A381RGG3</accession>
<dbReference type="AlphaFoldDB" id="A0A381RGG3"/>
<dbReference type="GO" id="GO:0016614">
    <property type="term" value="F:oxidoreductase activity, acting on CH-OH group of donors"/>
    <property type="evidence" value="ECO:0007669"/>
    <property type="project" value="InterPro"/>
</dbReference>
<comment type="similarity">
    <text evidence="2">Belongs to the GMC oxidoreductase family.</text>
</comment>
<dbReference type="Gene3D" id="3.50.50.60">
    <property type="entry name" value="FAD/NAD(P)-binding domain"/>
    <property type="match status" value="1"/>
</dbReference>
<feature type="domain" description="Glucose-methanol-choline oxidoreductase N-terminal" evidence="5">
    <location>
        <begin position="257"/>
        <end position="271"/>
    </location>
</feature>
<keyword evidence="3" id="KW-0285">Flavoprotein</keyword>
<dbReference type="InterPro" id="IPR036188">
    <property type="entry name" value="FAD/NAD-bd_sf"/>
</dbReference>
<organism evidence="6">
    <name type="scientific">marine metagenome</name>
    <dbReference type="NCBI Taxonomy" id="408172"/>
    <lineage>
        <taxon>unclassified sequences</taxon>
        <taxon>metagenomes</taxon>
        <taxon>ecological metagenomes</taxon>
    </lineage>
</organism>
<dbReference type="Pfam" id="PF05199">
    <property type="entry name" value="GMC_oxred_C"/>
    <property type="match status" value="1"/>
</dbReference>
<name>A0A381RGG3_9ZZZZ</name>
<evidence type="ECO:0000256" key="3">
    <source>
        <dbReference type="ARBA" id="ARBA00022630"/>
    </source>
</evidence>
<comment type="cofactor">
    <cofactor evidence="1">
        <name>FAD</name>
        <dbReference type="ChEBI" id="CHEBI:57692"/>
    </cofactor>
</comment>
<dbReference type="PIRSF" id="PIRSF000137">
    <property type="entry name" value="Alcohol_oxidase"/>
    <property type="match status" value="1"/>
</dbReference>
<dbReference type="InterPro" id="IPR012132">
    <property type="entry name" value="GMC_OxRdtase"/>
</dbReference>
<evidence type="ECO:0000256" key="2">
    <source>
        <dbReference type="ARBA" id="ARBA00010790"/>
    </source>
</evidence>
<dbReference type="PANTHER" id="PTHR11552">
    <property type="entry name" value="GLUCOSE-METHANOL-CHOLINE GMC OXIDOREDUCTASE"/>
    <property type="match status" value="1"/>
</dbReference>
<proteinExistence type="inferred from homology"/>
<protein>
    <recommendedName>
        <fullName evidence="5">Glucose-methanol-choline oxidoreductase N-terminal domain-containing protein</fullName>
    </recommendedName>
</protein>
<dbReference type="SUPFAM" id="SSF54373">
    <property type="entry name" value="FAD-linked reductases, C-terminal domain"/>
    <property type="match status" value="1"/>
</dbReference>
<dbReference type="SUPFAM" id="SSF51905">
    <property type="entry name" value="FAD/NAD(P)-binding domain"/>
    <property type="match status" value="1"/>
</dbReference>
<dbReference type="Gene3D" id="3.30.560.10">
    <property type="entry name" value="Glucose Oxidase, domain 3"/>
    <property type="match status" value="1"/>
</dbReference>
<sequence length="539" mass="59473">MSQSYDYIIIGAGSAGCVLANRLSKNPKNSVLLLEAGGPDSNLNIHIPGAYLKIHKSKQDWSFWSENQLNVLNRKIYLPRGKTLGGSSSTNAMAYVRGNAEDYDGWAELGNDGWGYKDVLPFFKRSENHEQIDKVDSGFHGSSGELNVTLPTKFKTPYVDGFISACEKIGIPKNDDYNGINQKGASLVHSTIKNGKRHSGAAAFLKPVLNRNNLTAITNAQVYKIILNDKEAVGVEYIKGSKKIKVYVQKEIIISAGAFQSPQLLMLSGIGETSELRKHGIDCLHELKGVGKNLQDHLFYPICAQSKTQEGINHYISPLNQLKAAWNYYVNNKGVFCAGPLEGIAFFDLDQKGGKVNFQLHFSPICIDNEYGYDAYDLYDYPRVDGFTILPTLLHPKSRGTVSISSSDPKAPPIIQPNFLQEKDDLDKLIKGGKLVFKLMEDEALKKHIKLDGLPNNRSSDNSLIEHIKKTLETVYHPVGTCKMGTDKMSVVDPSLKVHGIHNLRVVDASIMPKIVSGNTNAPVYMIAEKAADMILNTT</sequence>
<keyword evidence="4" id="KW-0274">FAD</keyword>
<evidence type="ECO:0000256" key="4">
    <source>
        <dbReference type="ARBA" id="ARBA00022827"/>
    </source>
</evidence>
<evidence type="ECO:0000313" key="6">
    <source>
        <dbReference type="EMBL" id="SUZ90531.1"/>
    </source>
</evidence>
<dbReference type="InterPro" id="IPR000172">
    <property type="entry name" value="GMC_OxRdtase_N"/>
</dbReference>